<gene>
    <name evidence="1" type="ORF">CRX42_15020</name>
</gene>
<name>A0A2W0EX93_PSEJE</name>
<organism evidence="1 2">
    <name type="scientific">Pseudomonas jessenii</name>
    <dbReference type="NCBI Taxonomy" id="77298"/>
    <lineage>
        <taxon>Bacteria</taxon>
        <taxon>Pseudomonadati</taxon>
        <taxon>Pseudomonadota</taxon>
        <taxon>Gammaproteobacteria</taxon>
        <taxon>Pseudomonadales</taxon>
        <taxon>Pseudomonadaceae</taxon>
        <taxon>Pseudomonas</taxon>
    </lineage>
</organism>
<dbReference type="Proteomes" id="UP000247437">
    <property type="component" value="Unassembled WGS sequence"/>
</dbReference>
<evidence type="ECO:0000313" key="2">
    <source>
        <dbReference type="Proteomes" id="UP000247437"/>
    </source>
</evidence>
<accession>A0A2W0EX93</accession>
<dbReference type="OrthoDB" id="791936at2"/>
<dbReference type="EMBL" id="PDLL01000165">
    <property type="protein sequence ID" value="PYY69741.1"/>
    <property type="molecule type" value="Genomic_DNA"/>
</dbReference>
<reference evidence="1 2" key="1">
    <citation type="journal article" date="2018" name="Appl. Microbiol. Biotechnol.">
        <title>Characterization of the caprolactam degradation pathway in Pseudomonas jessenii using mass spectrometry-based proteomics.</title>
        <authorList>
            <person name="Otzen M."/>
            <person name="Palacio C."/>
            <person name="Janssen D.B."/>
        </authorList>
    </citation>
    <scope>NUCLEOTIDE SEQUENCE [LARGE SCALE GENOMIC DNA]</scope>
    <source>
        <strain evidence="1 2">GO3</strain>
    </source>
</reference>
<dbReference type="RefSeq" id="WP_110660090.1">
    <property type="nucleotide sequence ID" value="NZ_PDLL01000165.1"/>
</dbReference>
<proteinExistence type="predicted"/>
<sequence length="762" mass="85669">MNSFYIYRADIPAHQNILVCFIASHGFDLVKFKAAIKNAFDGSPFSRELVLISADFNRKEILESLIDQPSEIKKLKQSINNYQTLNLHLALIHSNGTPSFQEKIEDEGNLQFSLAKNFDKLVDHGLIDILSKNNLVMESSPNYHFVKPSGKHSRKFMKASNVMQRSAEISFLAVNLLKHVNLKIDKIYTDTAGIFPLAYELISIKRRFSDDLCEFIDSFGTYKGLESYTFAGTENTLVLISASTSDDLFNKLKIKSGLEQAKIVSLFGSNPNSISTTFVNLTEFYSKYKLDLFANFTSSSEHECEMCIYEKSIPLSLSNSQFVFEAPKSELYLPIAKDSTAALRGIISNYKDSRAFKCLYDGLDGKSNFAPEYFIDVSKLVSDNLNYQKKINNYVTRSFPLSADLIVHANDQGAYDLATSIKKEVKRLGKNISISSIDEIEACSPKLGIVVVAGSIQTGKSLLDISRKLRTFDQLPISYVVGFAKFNDWAGYTKLKNDLCYNNGNPSLGSHQFNAIEEIMLPINEHRTTSWDREHEVIKLAQQNIKLSNDARNLLNQRSLDLRQATDSENQGIGTNIFLQSPTKNDMKLGKTFAFWNDKDNSQVWEHQATVYFTISSILQGLRYSKNPKDPAPLKSGYILKQLDPLLFDRFNEGIIQASVLRSAKPRELDYSADDASSKIIGTLIERMVEKPDASTSEALPEFLLAICSSKLQIKKDHIKNLSVLNINSEKYPLTAALYDQAKALLFGNVKGNKIPNEDIPF</sequence>
<dbReference type="AlphaFoldDB" id="A0A2W0EX93"/>
<protein>
    <submittedName>
        <fullName evidence="1">Uncharacterized protein</fullName>
    </submittedName>
</protein>
<comment type="caution">
    <text evidence="1">The sequence shown here is derived from an EMBL/GenBank/DDBJ whole genome shotgun (WGS) entry which is preliminary data.</text>
</comment>
<evidence type="ECO:0000313" key="1">
    <source>
        <dbReference type="EMBL" id="PYY69741.1"/>
    </source>
</evidence>